<keyword evidence="1" id="KW-0472">Membrane</keyword>
<keyword evidence="1" id="KW-1133">Transmembrane helix</keyword>
<organism evidence="2 3">
    <name type="scientific">Rhizobium halophytocola</name>
    <dbReference type="NCBI Taxonomy" id="735519"/>
    <lineage>
        <taxon>Bacteria</taxon>
        <taxon>Pseudomonadati</taxon>
        <taxon>Pseudomonadota</taxon>
        <taxon>Alphaproteobacteria</taxon>
        <taxon>Hyphomicrobiales</taxon>
        <taxon>Rhizobiaceae</taxon>
        <taxon>Rhizobium/Agrobacterium group</taxon>
        <taxon>Rhizobium</taxon>
    </lineage>
</organism>
<reference evidence="2 3" key="1">
    <citation type="submission" date="2021-03" db="EMBL/GenBank/DDBJ databases">
        <title>Genomic Encyclopedia of Type Strains, Phase IV (KMG-IV): sequencing the most valuable type-strain genomes for metagenomic binning, comparative biology and taxonomic classification.</title>
        <authorList>
            <person name="Goeker M."/>
        </authorList>
    </citation>
    <scope>NUCLEOTIDE SEQUENCE [LARGE SCALE GENOMIC DNA]</scope>
    <source>
        <strain evidence="2 3">DSM 21600</strain>
    </source>
</reference>
<evidence type="ECO:0000256" key="1">
    <source>
        <dbReference type="SAM" id="Phobius"/>
    </source>
</evidence>
<keyword evidence="1" id="KW-0812">Transmembrane</keyword>
<accession>A0ABS4E2B2</accession>
<sequence>MMDKDFWSAVRVRERGGPKSQKIGVLNLALLFGTAAIALSLILTPMLAGHDTNKSLAYTADEFDNITTGSITRTDGAKRYTIRRSVLQETPGSVCIVEDYASAASCR</sequence>
<evidence type="ECO:0000313" key="2">
    <source>
        <dbReference type="EMBL" id="MBP1852069.1"/>
    </source>
</evidence>
<evidence type="ECO:0008006" key="4">
    <source>
        <dbReference type="Google" id="ProtNLM"/>
    </source>
</evidence>
<dbReference type="Proteomes" id="UP000759443">
    <property type="component" value="Unassembled WGS sequence"/>
</dbReference>
<dbReference type="EMBL" id="JAGGJU010000010">
    <property type="protein sequence ID" value="MBP1852069.1"/>
    <property type="molecule type" value="Genomic_DNA"/>
</dbReference>
<keyword evidence="3" id="KW-1185">Reference proteome</keyword>
<name>A0ABS4E2B2_9HYPH</name>
<evidence type="ECO:0000313" key="3">
    <source>
        <dbReference type="Proteomes" id="UP000759443"/>
    </source>
</evidence>
<proteinExistence type="predicted"/>
<comment type="caution">
    <text evidence="2">The sequence shown here is derived from an EMBL/GenBank/DDBJ whole genome shotgun (WGS) entry which is preliminary data.</text>
</comment>
<protein>
    <recommendedName>
        <fullName evidence="4">DUF3592 domain-containing protein</fullName>
    </recommendedName>
</protein>
<gene>
    <name evidence="2" type="ORF">J2Z17_003524</name>
</gene>
<feature type="transmembrane region" description="Helical" evidence="1">
    <location>
        <begin position="23"/>
        <end position="48"/>
    </location>
</feature>